<sequence length="499" mass="56493">MPTKFREKRVLTQINKMDTASHQDESIALILCKMCLAHKLVQEIFVQGRHLEQVWLSSRIVRNLLKSGMDPRIGGETGNLRENPLTNGIVRHDSHMRKSGVTRPGIEPGSPWWEASRLTAQRPWPQNTAQRRISQLLDSISVKLLQPLSPTSCFSFCFMGRGGKVARLLTSDLDAPGSIPGGVAPGFLHAGIVPNDAAGRRVFSGISLFPRPFIPALLHTHLASPSSALKTSILRAVQISPTPLHSPVFPPKKAKDASSLYSISWSAKRQHTELDVVMYEGCRLEKSTTVFLKMGRGYRETYAHYSPLCVPPPVVWRKKCLEEKIACDWTKGVQDDRQALSKVPLMSNTLAVVETPYTRGNLKRHPSQMKGQHTEWQHSPGSVLYRREKRICFCKRDYLGNLVDFEEKKDILSEKLEKYGGRVTSQHGARWFRLRRQTPLCTRKDESPTRVKIYKETPSSKNPSKPRTESKALYRRASFVNKKVITLLFSNPMYTPYTK</sequence>
<reference evidence="1 2" key="1">
    <citation type="submission" date="2023-02" db="EMBL/GenBank/DDBJ databases">
        <title>LHISI_Scaffold_Assembly.</title>
        <authorList>
            <person name="Stuart O.P."/>
            <person name="Cleave R."/>
            <person name="Magrath M.J.L."/>
            <person name="Mikheyev A.S."/>
        </authorList>
    </citation>
    <scope>NUCLEOTIDE SEQUENCE [LARGE SCALE GENOMIC DNA]</scope>
    <source>
        <strain evidence="1">Daus_M_001</strain>
        <tissue evidence="1">Leg muscle</tissue>
    </source>
</reference>
<gene>
    <name evidence="1" type="ORF">PR048_008541</name>
</gene>
<keyword evidence="2" id="KW-1185">Reference proteome</keyword>
<organism evidence="1 2">
    <name type="scientific">Dryococelus australis</name>
    <dbReference type="NCBI Taxonomy" id="614101"/>
    <lineage>
        <taxon>Eukaryota</taxon>
        <taxon>Metazoa</taxon>
        <taxon>Ecdysozoa</taxon>
        <taxon>Arthropoda</taxon>
        <taxon>Hexapoda</taxon>
        <taxon>Insecta</taxon>
        <taxon>Pterygota</taxon>
        <taxon>Neoptera</taxon>
        <taxon>Polyneoptera</taxon>
        <taxon>Phasmatodea</taxon>
        <taxon>Verophasmatodea</taxon>
        <taxon>Anareolatae</taxon>
        <taxon>Phasmatidae</taxon>
        <taxon>Eurycanthinae</taxon>
        <taxon>Dryococelus</taxon>
    </lineage>
</organism>
<protein>
    <submittedName>
        <fullName evidence="1">Uncharacterized protein</fullName>
    </submittedName>
</protein>
<evidence type="ECO:0000313" key="1">
    <source>
        <dbReference type="EMBL" id="KAJ8889047.1"/>
    </source>
</evidence>
<dbReference type="Proteomes" id="UP001159363">
    <property type="component" value="Chromosome 3"/>
</dbReference>
<name>A0ABQ9HXD7_9NEOP</name>
<proteinExistence type="predicted"/>
<comment type="caution">
    <text evidence="1">The sequence shown here is derived from an EMBL/GenBank/DDBJ whole genome shotgun (WGS) entry which is preliminary data.</text>
</comment>
<accession>A0ABQ9HXD7</accession>
<evidence type="ECO:0000313" key="2">
    <source>
        <dbReference type="Proteomes" id="UP001159363"/>
    </source>
</evidence>
<dbReference type="EMBL" id="JARBHB010000003">
    <property type="protein sequence ID" value="KAJ8889047.1"/>
    <property type="molecule type" value="Genomic_DNA"/>
</dbReference>